<gene>
    <name evidence="2" type="ORF">IAC94_03260</name>
</gene>
<dbReference type="AlphaFoldDB" id="A0A9D1J660"/>
<feature type="transmembrane region" description="Helical" evidence="1">
    <location>
        <begin position="9"/>
        <end position="30"/>
    </location>
</feature>
<feature type="transmembrane region" description="Helical" evidence="1">
    <location>
        <begin position="50"/>
        <end position="72"/>
    </location>
</feature>
<feature type="transmembrane region" description="Helical" evidence="1">
    <location>
        <begin position="259"/>
        <end position="277"/>
    </location>
</feature>
<feature type="transmembrane region" description="Helical" evidence="1">
    <location>
        <begin position="346"/>
        <end position="367"/>
    </location>
</feature>
<accession>A0A9D1J660</accession>
<keyword evidence="1" id="KW-0472">Membrane</keyword>
<name>A0A9D1J660_9BACT</name>
<comment type="caution">
    <text evidence="2">The sequence shown here is derived from an EMBL/GenBank/DDBJ whole genome shotgun (WGS) entry which is preliminary data.</text>
</comment>
<keyword evidence="1" id="KW-1133">Transmembrane helix</keyword>
<dbReference type="InterPro" id="IPR021552">
    <property type="entry name" value="ArsP_2"/>
</dbReference>
<dbReference type="NCBIfam" id="NF037962">
    <property type="entry name" value="arsenic_eff"/>
    <property type="match status" value="1"/>
</dbReference>
<feature type="transmembrane region" description="Helical" evidence="1">
    <location>
        <begin position="219"/>
        <end position="238"/>
    </location>
</feature>
<proteinExistence type="predicted"/>
<feature type="transmembrane region" description="Helical" evidence="1">
    <location>
        <begin position="307"/>
        <end position="326"/>
    </location>
</feature>
<sequence length="369" mass="40393">MFWHILKDVLLNSWLITSLVMVMMIMIEYVNVASAGRWFGRLQGSPLRQVMAGSLLGLIPGCIGGFAAVSLYSHGIISMGALVAAMISSSGDESFVMLAMIPRQALILFAVLFVLAVGCGLLTDLMFRKHPIRVSCDPGFELHEANKGEFPRIFRLSSYRGMRSAGWERIVLIAAILVFAVAVFTGILEHEHVGEEAAAVAATEATAHALPFNFLSERWMNVLFAILSLFVALQVAASSEHFVKEHLWHHVICKHALKTFLWTAGALAVITVVMHYVDMGNWLRDNTYYLLILAALVGMIPESGPHMVFITLFAGGYVPFSVLLTSSMSQDGHTSLPLLASSTRSFLVAKVVNALFAILIGSIFYLFGL</sequence>
<organism evidence="2 3">
    <name type="scientific">Candidatus Coprenecus avistercoris</name>
    <dbReference type="NCBI Taxonomy" id="2840730"/>
    <lineage>
        <taxon>Bacteria</taxon>
        <taxon>Pseudomonadati</taxon>
        <taxon>Bacteroidota</taxon>
        <taxon>Bacteroidia</taxon>
        <taxon>Bacteroidales</taxon>
        <taxon>Rikenellaceae</taxon>
        <taxon>Rikenellaceae incertae sedis</taxon>
        <taxon>Candidatus Coprenecus</taxon>
    </lineage>
</organism>
<dbReference type="Proteomes" id="UP000886744">
    <property type="component" value="Unassembled WGS sequence"/>
</dbReference>
<dbReference type="Pfam" id="PF11449">
    <property type="entry name" value="ArsP_2"/>
    <property type="match status" value="1"/>
</dbReference>
<evidence type="ECO:0000313" key="2">
    <source>
        <dbReference type="EMBL" id="HIR62526.1"/>
    </source>
</evidence>
<reference evidence="2" key="1">
    <citation type="submission" date="2020-10" db="EMBL/GenBank/DDBJ databases">
        <authorList>
            <person name="Gilroy R."/>
        </authorList>
    </citation>
    <scope>NUCLEOTIDE SEQUENCE</scope>
    <source>
        <strain evidence="2">ChiHjej13B12-12457</strain>
    </source>
</reference>
<evidence type="ECO:0000313" key="3">
    <source>
        <dbReference type="Proteomes" id="UP000886744"/>
    </source>
</evidence>
<evidence type="ECO:0000256" key="1">
    <source>
        <dbReference type="SAM" id="Phobius"/>
    </source>
</evidence>
<keyword evidence="1" id="KW-0812">Transmembrane</keyword>
<feature type="transmembrane region" description="Helical" evidence="1">
    <location>
        <begin position="170"/>
        <end position="188"/>
    </location>
</feature>
<feature type="transmembrane region" description="Helical" evidence="1">
    <location>
        <begin position="107"/>
        <end position="127"/>
    </location>
</feature>
<reference evidence="2" key="2">
    <citation type="journal article" date="2021" name="PeerJ">
        <title>Extensive microbial diversity within the chicken gut microbiome revealed by metagenomics and culture.</title>
        <authorList>
            <person name="Gilroy R."/>
            <person name="Ravi A."/>
            <person name="Getino M."/>
            <person name="Pursley I."/>
            <person name="Horton D.L."/>
            <person name="Alikhan N.F."/>
            <person name="Baker D."/>
            <person name="Gharbi K."/>
            <person name="Hall N."/>
            <person name="Watson M."/>
            <person name="Adriaenssens E.M."/>
            <person name="Foster-Nyarko E."/>
            <person name="Jarju S."/>
            <person name="Secka A."/>
            <person name="Antonio M."/>
            <person name="Oren A."/>
            <person name="Chaudhuri R.R."/>
            <person name="La Ragione R."/>
            <person name="Hildebrand F."/>
            <person name="Pallen M.J."/>
        </authorList>
    </citation>
    <scope>NUCLEOTIDE SEQUENCE</scope>
    <source>
        <strain evidence="2">ChiHjej13B12-12457</strain>
    </source>
</reference>
<dbReference type="EMBL" id="DVHI01000040">
    <property type="protein sequence ID" value="HIR62526.1"/>
    <property type="molecule type" value="Genomic_DNA"/>
</dbReference>
<protein>
    <submittedName>
        <fullName evidence="2">Arsenic efflux protein</fullName>
    </submittedName>
</protein>